<feature type="domain" description="Endonuclease/exonuclease/phosphatase" evidence="1">
    <location>
        <begin position="32"/>
        <end position="257"/>
    </location>
</feature>
<dbReference type="Pfam" id="PF03372">
    <property type="entry name" value="Exo_endo_phos"/>
    <property type="match status" value="1"/>
</dbReference>
<dbReference type="Gene3D" id="3.60.10.10">
    <property type="entry name" value="Endonuclease/exonuclease/phosphatase"/>
    <property type="match status" value="1"/>
</dbReference>
<sequence>MVAAALTAVGTAPVVSASAVPASNRGQDVTVVTFNIHHGADPDEALDLEKVAGVVRGSGADIVGLQEVDRHWSSRSDFIDQAQWLADRLDLHVAYGANLDLDPAQPGDPRRQYGTAVLSRHPIVDAHNTLLPRSEAGEQRGLLEADVLVRGKKMRFLNTHLEHTSQAERLSQVKAINDIVDDSRLPTVLVGDLNATPDTEEVGVLTEQLADTWPLAGQGDGFTYSAESPYERIDYVLTSPGIKARQAQVLSTNASDHRPVRVELSLP</sequence>
<name>A0A3S2W0A0_9ACTN</name>
<dbReference type="OrthoDB" id="155529at2"/>
<keyword evidence="3" id="KW-1185">Reference proteome</keyword>
<organism evidence="2 3">
    <name type="scientific">Streptomyces antnestii</name>
    <dbReference type="NCBI Taxonomy" id="2494256"/>
    <lineage>
        <taxon>Bacteria</taxon>
        <taxon>Bacillati</taxon>
        <taxon>Actinomycetota</taxon>
        <taxon>Actinomycetes</taxon>
        <taxon>Kitasatosporales</taxon>
        <taxon>Streptomycetaceae</taxon>
        <taxon>Streptomyces</taxon>
    </lineage>
</organism>
<keyword evidence="2" id="KW-0378">Hydrolase</keyword>
<dbReference type="InterPro" id="IPR005135">
    <property type="entry name" value="Endo/exonuclease/phosphatase"/>
</dbReference>
<comment type="caution">
    <text evidence="2">The sequence shown here is derived from an EMBL/GenBank/DDBJ whole genome shotgun (WGS) entry which is preliminary data.</text>
</comment>
<dbReference type="GO" id="GO:0016787">
    <property type="term" value="F:hydrolase activity"/>
    <property type="evidence" value="ECO:0007669"/>
    <property type="project" value="UniProtKB-KW"/>
</dbReference>
<dbReference type="GO" id="GO:0016020">
    <property type="term" value="C:membrane"/>
    <property type="evidence" value="ECO:0007669"/>
    <property type="project" value="GOC"/>
</dbReference>
<accession>A0A3S2W0A0</accession>
<dbReference type="PANTHER" id="PTHR14859:SF15">
    <property type="entry name" value="ENDONUCLEASE_EXONUCLEASE_PHOSPHATASE DOMAIN-CONTAINING PROTEIN"/>
    <property type="match status" value="1"/>
</dbReference>
<dbReference type="InterPro" id="IPR036691">
    <property type="entry name" value="Endo/exonu/phosph_ase_sf"/>
</dbReference>
<evidence type="ECO:0000259" key="1">
    <source>
        <dbReference type="Pfam" id="PF03372"/>
    </source>
</evidence>
<dbReference type="AlphaFoldDB" id="A0A3S2W0A0"/>
<proteinExistence type="predicted"/>
<dbReference type="InterPro" id="IPR051916">
    <property type="entry name" value="GPI-anchor_lipid_remodeler"/>
</dbReference>
<protein>
    <submittedName>
        <fullName evidence="2">Metal-dependent hydrolase</fullName>
    </submittedName>
</protein>
<dbReference type="SUPFAM" id="SSF56219">
    <property type="entry name" value="DNase I-like"/>
    <property type="match status" value="1"/>
</dbReference>
<dbReference type="GO" id="GO:0006506">
    <property type="term" value="P:GPI anchor biosynthetic process"/>
    <property type="evidence" value="ECO:0007669"/>
    <property type="project" value="TreeGrafter"/>
</dbReference>
<dbReference type="EMBL" id="RZYA01000002">
    <property type="protein sequence ID" value="RVU28005.1"/>
    <property type="molecule type" value="Genomic_DNA"/>
</dbReference>
<gene>
    <name evidence="2" type="ORF">EOT10_07005</name>
</gene>
<dbReference type="Proteomes" id="UP000283128">
    <property type="component" value="Unassembled WGS sequence"/>
</dbReference>
<evidence type="ECO:0000313" key="2">
    <source>
        <dbReference type="EMBL" id="RVU28005.1"/>
    </source>
</evidence>
<reference evidence="2 3" key="1">
    <citation type="submission" date="2019-01" db="EMBL/GenBank/DDBJ databases">
        <title>Genome sequences of Streptomyces and Rhizobium isolates collected from root and soil.</title>
        <authorList>
            <person name="Chhettri S."/>
            <person name="Sevigny J.L."/>
            <person name="Sen A."/>
            <person name="Ennis N."/>
            <person name="Tisa L."/>
        </authorList>
    </citation>
    <scope>NUCLEOTIDE SEQUENCE [LARGE SCALE GENOMIC DNA]</scope>
    <source>
        <strain evidence="2 3">San01</strain>
    </source>
</reference>
<evidence type="ECO:0000313" key="3">
    <source>
        <dbReference type="Proteomes" id="UP000283128"/>
    </source>
</evidence>
<dbReference type="PANTHER" id="PTHR14859">
    <property type="entry name" value="CALCOFLUOR WHITE HYPERSENSITIVE PROTEIN PRECURSOR"/>
    <property type="match status" value="1"/>
</dbReference>
<dbReference type="RefSeq" id="WP_127827160.1">
    <property type="nucleotide sequence ID" value="NZ_RZYA01000002.1"/>
</dbReference>